<dbReference type="OrthoDB" id="385175at2759"/>
<organism evidence="3 4">
    <name type="scientific">Plasmodium relictum</name>
    <dbReference type="NCBI Taxonomy" id="85471"/>
    <lineage>
        <taxon>Eukaryota</taxon>
        <taxon>Sar</taxon>
        <taxon>Alveolata</taxon>
        <taxon>Apicomplexa</taxon>
        <taxon>Aconoidasida</taxon>
        <taxon>Haemosporida</taxon>
        <taxon>Plasmodiidae</taxon>
        <taxon>Plasmodium</taxon>
        <taxon>Plasmodium (Haemamoeba)</taxon>
    </lineage>
</organism>
<dbReference type="KEGG" id="prel:PRELSG_0410800"/>
<proteinExistence type="predicted"/>
<dbReference type="PROSITE" id="PS51203">
    <property type="entry name" value="CS"/>
    <property type="match status" value="1"/>
</dbReference>
<evidence type="ECO:0000256" key="1">
    <source>
        <dbReference type="SAM" id="MobiDB-lite"/>
    </source>
</evidence>
<dbReference type="OMA" id="EIYLCNI"/>
<dbReference type="Proteomes" id="UP000220158">
    <property type="component" value="Chromosome 4"/>
</dbReference>
<name>A0A1J1H1X6_PLARL</name>
<sequence length="873" mass="105344">MNKLWIFIRIYILFFILFNCAIGKYDLNLNYYFQNNIYKNNRKNNYLYYLYNVKKRYSVKNNTSDFNKKCFIGNSILKKIYILNSVNKKTCKIFYFNNKCGNSNFYRNNYIKYEQEKKSVESNNETVPSNKDESIKENYVINEALSYNKEHIYLDNKKLNENDISEKSEKNGQNVNDDERSSKNENSDKNNTMISDSDQNNDTRFDEMMKKAENYIKGKEDDIIQKREIRKKKKIMKNMKEEEDVFSDKFLDLSMYDILKYVYQENVFISSKNLVNVIFKWMKNTYLSFLKTNEEKKKKKKMEKEEDIRERDVSNDYDKDRKEKYLNNFFFEKSHENNENHEKENNEIEVLKLYNKKNLSKYFFSFNKGNILKQLVTEGEDELLEDEKKKKKICDENDKKYDKEIKQVLSHYIFNSDENYYIDKNRYMRSNVTIEFNIYDTYSDTVILNNKKTNSTMLEFPLLYSHHIIQKCILTMKKLEKSIFYIKNNLLFKNALSAAEPGNAEEKNIYDVITNENWIKMEIYLCNIYGIDENWIGITPEMFSNEEKSQDFLKKYSFGSSNNIIDLSNKNINMPSEEKPNTKDHTEKKNNKNIIEKELSNKKKVEKETKNKPLNINENSKTEILDIKSENDKSEHFDINEENNEKNNKRREEIIRRTEEYEKKKELEIKTDFLLKKLENEMKYDPNHYMWKDLYPQLDEHHKKKTDKYFDDLKKEMSENKYSRGYTENIKKKQSLKGYDIGETIEGRAKYYMWKENIHSFSLYFPLRPYVKKNDIVVDIDNNFLFLTILNHTIIKDFFNNPINSSDSIWSLSDNANKENAHKKNNKEFPIYEIGNSEDHEIQKIQKTKYCLIYNIYKDNNHKYMWGSIFKKS</sequence>
<reference evidence="3 4" key="1">
    <citation type="submission" date="2015-04" db="EMBL/GenBank/DDBJ databases">
        <authorList>
            <consortium name="Pathogen Informatics"/>
        </authorList>
    </citation>
    <scope>NUCLEOTIDE SEQUENCE [LARGE SCALE GENOMIC DNA]</scope>
    <source>
        <strain evidence="3 4">SGS1</strain>
    </source>
</reference>
<keyword evidence="4" id="KW-1185">Reference proteome</keyword>
<dbReference type="RefSeq" id="XP_028531767.1">
    <property type="nucleotide sequence ID" value="XM_028680252.1"/>
</dbReference>
<evidence type="ECO:0000313" key="4">
    <source>
        <dbReference type="Proteomes" id="UP000220158"/>
    </source>
</evidence>
<feature type="compositionally biased region" description="Polar residues" evidence="1">
    <location>
        <begin position="189"/>
        <end position="200"/>
    </location>
</feature>
<feature type="region of interest" description="Disordered" evidence="1">
    <location>
        <begin position="164"/>
        <end position="203"/>
    </location>
</feature>
<dbReference type="GeneID" id="39734858"/>
<dbReference type="InterPro" id="IPR007052">
    <property type="entry name" value="CS_dom"/>
</dbReference>
<dbReference type="AlphaFoldDB" id="A0A1J1H1X6"/>
<dbReference type="Gene3D" id="2.60.40.790">
    <property type="match status" value="1"/>
</dbReference>
<protein>
    <recommendedName>
        <fullName evidence="2">CS domain-containing protein</fullName>
    </recommendedName>
</protein>
<feature type="compositionally biased region" description="Basic and acidic residues" evidence="1">
    <location>
        <begin position="576"/>
        <end position="609"/>
    </location>
</feature>
<feature type="domain" description="CS" evidence="2">
    <location>
        <begin position="747"/>
        <end position="870"/>
    </location>
</feature>
<dbReference type="SUPFAM" id="SSF49764">
    <property type="entry name" value="HSP20-like chaperones"/>
    <property type="match status" value="1"/>
</dbReference>
<evidence type="ECO:0000259" key="2">
    <source>
        <dbReference type="PROSITE" id="PS51203"/>
    </source>
</evidence>
<feature type="region of interest" description="Disordered" evidence="1">
    <location>
        <begin position="570"/>
        <end position="609"/>
    </location>
</feature>
<dbReference type="InterPro" id="IPR008978">
    <property type="entry name" value="HSP20-like_chaperone"/>
</dbReference>
<evidence type="ECO:0000313" key="3">
    <source>
        <dbReference type="EMBL" id="CRG98758.1"/>
    </source>
</evidence>
<feature type="compositionally biased region" description="Basic and acidic residues" evidence="1">
    <location>
        <begin position="177"/>
        <end position="188"/>
    </location>
</feature>
<gene>
    <name evidence="3" type="ORF">PRELSG_0410800</name>
</gene>
<dbReference type="VEuPathDB" id="PlasmoDB:PRELSG_0410800"/>
<accession>A0A1J1H1X6</accession>
<dbReference type="EMBL" id="LN835299">
    <property type="protein sequence ID" value="CRG98758.1"/>
    <property type="molecule type" value="Genomic_DNA"/>
</dbReference>